<keyword evidence="3" id="KW-1185">Reference proteome</keyword>
<accession>A0ABU8S192</accession>
<evidence type="ECO:0008006" key="4">
    <source>
        <dbReference type="Google" id="ProtNLM"/>
    </source>
</evidence>
<organism evidence="2 3">
    <name type="scientific">Novosphingobium anseongense</name>
    <dbReference type="NCBI Taxonomy" id="3133436"/>
    <lineage>
        <taxon>Bacteria</taxon>
        <taxon>Pseudomonadati</taxon>
        <taxon>Pseudomonadota</taxon>
        <taxon>Alphaproteobacteria</taxon>
        <taxon>Sphingomonadales</taxon>
        <taxon>Sphingomonadaceae</taxon>
        <taxon>Novosphingobium</taxon>
    </lineage>
</organism>
<feature type="chain" id="PRO_5046867261" description="Glycine zipper domain-containing protein" evidence="1">
    <location>
        <begin position="21"/>
        <end position="136"/>
    </location>
</feature>
<dbReference type="Proteomes" id="UP001361239">
    <property type="component" value="Unassembled WGS sequence"/>
</dbReference>
<proteinExistence type="predicted"/>
<sequence>MKPSVLMLLAAASMPLAACASTNDSALASAAPASTAPDYTAAAAAPRDCRSVGGTALTGAAVGGAGGAALGAVTGGVSVLGGALIGAAVGGLAGAVWADANNDGCADGYVREGRYYEGEPGAARTIDRPYRRGERG</sequence>
<dbReference type="EMBL" id="JBBHJZ010000004">
    <property type="protein sequence ID" value="MEJ5978757.1"/>
    <property type="molecule type" value="Genomic_DNA"/>
</dbReference>
<protein>
    <recommendedName>
        <fullName evidence="4">Glycine zipper domain-containing protein</fullName>
    </recommendedName>
</protein>
<name>A0ABU8S192_9SPHN</name>
<feature type="signal peptide" evidence="1">
    <location>
        <begin position="1"/>
        <end position="20"/>
    </location>
</feature>
<evidence type="ECO:0000313" key="2">
    <source>
        <dbReference type="EMBL" id="MEJ5978757.1"/>
    </source>
</evidence>
<evidence type="ECO:0000313" key="3">
    <source>
        <dbReference type="Proteomes" id="UP001361239"/>
    </source>
</evidence>
<dbReference type="RefSeq" id="WP_339588695.1">
    <property type="nucleotide sequence ID" value="NZ_JBBHJZ010000004.1"/>
</dbReference>
<keyword evidence="1" id="KW-0732">Signal</keyword>
<comment type="caution">
    <text evidence="2">The sequence shown here is derived from an EMBL/GenBank/DDBJ whole genome shotgun (WGS) entry which is preliminary data.</text>
</comment>
<reference evidence="2 3" key="1">
    <citation type="submission" date="2024-03" db="EMBL/GenBank/DDBJ databases">
        <authorList>
            <person name="Jo J.-H."/>
        </authorList>
    </citation>
    <scope>NUCLEOTIDE SEQUENCE [LARGE SCALE GENOMIC DNA]</scope>
    <source>
        <strain evidence="2 3">PS1R-30</strain>
    </source>
</reference>
<evidence type="ECO:0000256" key="1">
    <source>
        <dbReference type="SAM" id="SignalP"/>
    </source>
</evidence>
<gene>
    <name evidence="2" type="ORF">WG901_19040</name>
</gene>